<evidence type="ECO:0000259" key="2">
    <source>
        <dbReference type="Pfam" id="PF09791"/>
    </source>
</evidence>
<reference evidence="3 4" key="1">
    <citation type="submission" date="2021-04" db="EMBL/GenBank/DDBJ databases">
        <authorList>
            <person name="Rodrigo-Torres L."/>
            <person name="Arahal R. D."/>
            <person name="Lucena T."/>
        </authorList>
    </citation>
    <scope>NUCLEOTIDE SEQUENCE [LARGE SCALE GENOMIC DNA]</scope>
    <source>
        <strain evidence="3 4">CECT 30171</strain>
    </source>
</reference>
<evidence type="ECO:0000256" key="1">
    <source>
        <dbReference type="SAM" id="MobiDB-lite"/>
    </source>
</evidence>
<dbReference type="Proteomes" id="UP000680116">
    <property type="component" value="Chromosome"/>
</dbReference>
<dbReference type="InterPro" id="IPR039251">
    <property type="entry name" value="OXLD1"/>
</dbReference>
<sequence>MIASFPEGTSPEAAQSHDPPPRRPEEPDPNDCCGEGCVRCIYDVHDEALERYAKALAVWRERNPGVPLPKDPGGGT</sequence>
<name>A0ABN7R1G6_9GAMM</name>
<feature type="domain" description="Oxidoreductase-like" evidence="2">
    <location>
        <begin position="21"/>
        <end position="59"/>
    </location>
</feature>
<dbReference type="InterPro" id="IPR019180">
    <property type="entry name" value="Oxidoreductase-like_N"/>
</dbReference>
<dbReference type="Pfam" id="PF09791">
    <property type="entry name" value="Oxidored-like"/>
    <property type="match status" value="1"/>
</dbReference>
<dbReference type="EMBL" id="OU015430">
    <property type="protein sequence ID" value="CAG4972419.1"/>
    <property type="molecule type" value="Genomic_DNA"/>
</dbReference>
<dbReference type="PANTHER" id="PTHR21193:SF3">
    <property type="entry name" value="OXIDOREDUCTASE-LIKE DOMAIN-CONTAINING PROTEIN 1"/>
    <property type="match status" value="1"/>
</dbReference>
<evidence type="ECO:0000313" key="4">
    <source>
        <dbReference type="Proteomes" id="UP000680116"/>
    </source>
</evidence>
<proteinExistence type="predicted"/>
<feature type="region of interest" description="Disordered" evidence="1">
    <location>
        <begin position="1"/>
        <end position="30"/>
    </location>
</feature>
<gene>
    <name evidence="3" type="ORF">LYB30171_01198</name>
</gene>
<protein>
    <recommendedName>
        <fullName evidence="2">Oxidoreductase-like domain-containing protein</fullName>
    </recommendedName>
</protein>
<keyword evidence="4" id="KW-1185">Reference proteome</keyword>
<dbReference type="RefSeq" id="WP_215220122.1">
    <property type="nucleotide sequence ID" value="NZ_OU015430.1"/>
</dbReference>
<evidence type="ECO:0000313" key="3">
    <source>
        <dbReference type="EMBL" id="CAG4972419.1"/>
    </source>
</evidence>
<dbReference type="PANTHER" id="PTHR21193">
    <property type="entry name" value="OXIDOREDUCTASE-LIKE DOMAIN-CONTAINING PROTEIN 1"/>
    <property type="match status" value="1"/>
</dbReference>
<accession>A0ABN7R1G6</accession>
<organism evidence="3 4">
    <name type="scientific">Novilysobacter luteus</name>
    <dbReference type="NCBI Taxonomy" id="2822368"/>
    <lineage>
        <taxon>Bacteria</taxon>
        <taxon>Pseudomonadati</taxon>
        <taxon>Pseudomonadota</taxon>
        <taxon>Gammaproteobacteria</taxon>
        <taxon>Lysobacterales</taxon>
        <taxon>Lysobacteraceae</taxon>
        <taxon>Novilysobacter</taxon>
    </lineage>
</organism>